<evidence type="ECO:0000313" key="6">
    <source>
        <dbReference type="Proteomes" id="UP000033115"/>
    </source>
</evidence>
<dbReference type="GO" id="GO:0006935">
    <property type="term" value="P:chemotaxis"/>
    <property type="evidence" value="ECO:0007669"/>
    <property type="project" value="InterPro"/>
</dbReference>
<evidence type="ECO:0000256" key="2">
    <source>
        <dbReference type="ARBA" id="ARBA00029447"/>
    </source>
</evidence>
<dbReference type="PANTHER" id="PTHR32089:SF112">
    <property type="entry name" value="LYSOZYME-LIKE PROTEIN-RELATED"/>
    <property type="match status" value="1"/>
</dbReference>
<dbReference type="RefSeq" id="WP_029160133.1">
    <property type="nucleotide sequence ID" value="NZ_CP009933.1"/>
</dbReference>
<dbReference type="InterPro" id="IPR004089">
    <property type="entry name" value="MCPsignal_dom"/>
</dbReference>
<keyword evidence="6" id="KW-1185">Reference proteome</keyword>
<dbReference type="AlphaFoldDB" id="A0A0E3JSC0"/>
<dbReference type="InterPro" id="IPR004090">
    <property type="entry name" value="Chemotax_Me-accpt_rcpt"/>
</dbReference>
<dbReference type="SMART" id="SM00283">
    <property type="entry name" value="MA"/>
    <property type="match status" value="1"/>
</dbReference>
<proteinExistence type="inferred from homology"/>
<protein>
    <submittedName>
        <fullName evidence="5">Methyl-accepting chemotaxis sensory transducer</fullName>
    </submittedName>
</protein>
<dbReference type="PRINTS" id="PR00260">
    <property type="entry name" value="CHEMTRNSDUCR"/>
</dbReference>
<feature type="domain" description="Methyl-accepting transducer" evidence="4">
    <location>
        <begin position="107"/>
        <end position="278"/>
    </location>
</feature>
<dbReference type="GO" id="GO:0007165">
    <property type="term" value="P:signal transduction"/>
    <property type="evidence" value="ECO:0007669"/>
    <property type="project" value="UniProtKB-KW"/>
</dbReference>
<evidence type="ECO:0000256" key="3">
    <source>
        <dbReference type="PROSITE-ProRule" id="PRU00284"/>
    </source>
</evidence>
<dbReference type="GO" id="GO:0016020">
    <property type="term" value="C:membrane"/>
    <property type="evidence" value="ECO:0007669"/>
    <property type="project" value="InterPro"/>
</dbReference>
<dbReference type="SUPFAM" id="SSF58104">
    <property type="entry name" value="Methyl-accepting chemotaxis protein (MCP) signaling domain"/>
    <property type="match status" value="1"/>
</dbReference>
<dbReference type="Gene3D" id="1.10.287.950">
    <property type="entry name" value="Methyl-accepting chemotaxis protein"/>
    <property type="match status" value="1"/>
</dbReference>
<sequence>MLSPVVKNTIFDSLNDSLQYIDILFNHHVTIYITDTEKILKILCSDKLSLSSKEGDPTPKAGAPGKALRSGKPVIEILPKELYGVPFRSYSIPIKDDNNNVIGLLLAAQSLENMDNVLTLSENVSSSLKKMSLASNDICEEIQKIVNSNSDTYDALNKANNNVNDTNEILKFIQGVSSQTNLLGLNAAIEASRAGDNGKGFGVVAQEIRKLSKSSSESVKKIDTVLKEITRSMELVTSGINKSNSNFEAASSAIEEITSSIQELSSTAEILKELAKKI</sequence>
<keyword evidence="1 3" id="KW-0807">Transducer</keyword>
<dbReference type="Pfam" id="PF00015">
    <property type="entry name" value="MCPsignal"/>
    <property type="match status" value="1"/>
</dbReference>
<dbReference type="Proteomes" id="UP000033115">
    <property type="component" value="Chromosome"/>
</dbReference>
<name>A0A0E3JSC0_CLOSL</name>
<evidence type="ECO:0000313" key="5">
    <source>
        <dbReference type="EMBL" id="AKA72229.1"/>
    </source>
</evidence>
<accession>A0A0E3JSC0</accession>
<dbReference type="InterPro" id="IPR029151">
    <property type="entry name" value="Sensor-like_sf"/>
</dbReference>
<dbReference type="STRING" id="1548.CSCA_5104"/>
<dbReference type="GO" id="GO:0004888">
    <property type="term" value="F:transmembrane signaling receptor activity"/>
    <property type="evidence" value="ECO:0007669"/>
    <property type="project" value="InterPro"/>
</dbReference>
<dbReference type="KEGG" id="csq:CSCA_5104"/>
<dbReference type="PANTHER" id="PTHR32089">
    <property type="entry name" value="METHYL-ACCEPTING CHEMOTAXIS PROTEIN MCPB"/>
    <property type="match status" value="1"/>
</dbReference>
<comment type="similarity">
    <text evidence="2">Belongs to the methyl-accepting chemotaxis (MCP) protein family.</text>
</comment>
<dbReference type="PROSITE" id="PS50111">
    <property type="entry name" value="CHEMOTAXIS_TRANSDUC_2"/>
    <property type="match status" value="1"/>
</dbReference>
<reference evidence="5 6" key="1">
    <citation type="journal article" date="2015" name="J. Biotechnol.">
        <title>Complete genome sequence of a malodorant-producing acetogen, Clostridium scatologenes ATCC 25775(T).</title>
        <authorList>
            <person name="Zhu Z."/>
            <person name="Guo T."/>
            <person name="Zheng H."/>
            <person name="Song T."/>
            <person name="Ouyang P."/>
            <person name="Xie J."/>
        </authorList>
    </citation>
    <scope>NUCLEOTIDE SEQUENCE [LARGE SCALE GENOMIC DNA]</scope>
    <source>
        <strain evidence="5 6">ATCC 25775</strain>
    </source>
</reference>
<dbReference type="EMBL" id="CP009933">
    <property type="protein sequence ID" value="AKA72229.1"/>
    <property type="molecule type" value="Genomic_DNA"/>
</dbReference>
<gene>
    <name evidence="5" type="ORF">CSCA_5104</name>
</gene>
<evidence type="ECO:0000256" key="1">
    <source>
        <dbReference type="ARBA" id="ARBA00023224"/>
    </source>
</evidence>
<evidence type="ECO:0000259" key="4">
    <source>
        <dbReference type="PROSITE" id="PS50111"/>
    </source>
</evidence>
<dbReference type="HOGENOM" id="CLU_043276_0_0_9"/>
<organism evidence="5 6">
    <name type="scientific">Clostridium scatologenes</name>
    <dbReference type="NCBI Taxonomy" id="1548"/>
    <lineage>
        <taxon>Bacteria</taxon>
        <taxon>Bacillati</taxon>
        <taxon>Bacillota</taxon>
        <taxon>Clostridia</taxon>
        <taxon>Eubacteriales</taxon>
        <taxon>Clostridiaceae</taxon>
        <taxon>Clostridium</taxon>
    </lineage>
</organism>
<dbReference type="SUPFAM" id="SSF103190">
    <property type="entry name" value="Sensory domain-like"/>
    <property type="match status" value="1"/>
</dbReference>